<sequence>MDDRLWALRLELSHIYADRKHYETAIELARTSEKAVEKLLEVKKTFDKKDPEYCVVKDLSDIREILARWYLVIGDKAKALLYYGKNFENSNQEYRYALKSLSVMAKEKPRDNEKTMKLIKSMDEPTKRKEHTRLTGCILEYKWANGFFFTTVARAAKATGDLVWLEEAYQAAVNWAKRERNPSEALILDVCLSELYFTWDRIIDFPSILMDWNICFCKILLADTYGKWLLGQALRGGDDTPETNVYMARLETLCKQAYKEFGYSDEFSTMTHCAIFIGILHRRRGRDEVAKAYFQPYVKSWIRTLFTSNSSGVYTAFYELSHVLLAAGEDEYENAAFDAIAPRRRWEDTKTNDEIGGEVKVKISAHMQPGLEVAHNSRNPAKLRWEQILALNFEEAMSVVYAWQTCEECMIQLKCGKSFERRVCNPDHAWMHIDVPEQIVERPYVLLGDEVITLHEFKVRLMKKWDVCLDTSDIVLE</sequence>
<proteinExistence type="predicted"/>
<protein>
    <submittedName>
        <fullName evidence="1">Uncharacterized protein</fullName>
    </submittedName>
</protein>
<dbReference type="Proteomes" id="UP000223968">
    <property type="component" value="Unassembled WGS sequence"/>
</dbReference>
<evidence type="ECO:0000313" key="1">
    <source>
        <dbReference type="EMBL" id="PGH15759.1"/>
    </source>
</evidence>
<gene>
    <name evidence="1" type="ORF">AJ79_02139</name>
</gene>
<keyword evidence="2" id="KW-1185">Reference proteome</keyword>
<name>A0A2B7Y3N5_9EURO</name>
<dbReference type="EMBL" id="PDNB01000022">
    <property type="protein sequence ID" value="PGH15759.1"/>
    <property type="molecule type" value="Genomic_DNA"/>
</dbReference>
<reference evidence="1 2" key="1">
    <citation type="submission" date="2017-10" db="EMBL/GenBank/DDBJ databases">
        <title>Comparative genomics in systemic dimorphic fungi from Ajellomycetaceae.</title>
        <authorList>
            <person name="Munoz J.F."/>
            <person name="Mcewen J.G."/>
            <person name="Clay O.K."/>
            <person name="Cuomo C.A."/>
        </authorList>
    </citation>
    <scope>NUCLEOTIDE SEQUENCE [LARGE SCALE GENOMIC DNA]</scope>
    <source>
        <strain evidence="1 2">UAMH5409</strain>
    </source>
</reference>
<dbReference type="AlphaFoldDB" id="A0A2B7Y3N5"/>
<comment type="caution">
    <text evidence="1">The sequence shown here is derived from an EMBL/GenBank/DDBJ whole genome shotgun (WGS) entry which is preliminary data.</text>
</comment>
<organism evidence="1 2">
    <name type="scientific">Helicocarpus griseus UAMH5409</name>
    <dbReference type="NCBI Taxonomy" id="1447875"/>
    <lineage>
        <taxon>Eukaryota</taxon>
        <taxon>Fungi</taxon>
        <taxon>Dikarya</taxon>
        <taxon>Ascomycota</taxon>
        <taxon>Pezizomycotina</taxon>
        <taxon>Eurotiomycetes</taxon>
        <taxon>Eurotiomycetidae</taxon>
        <taxon>Onygenales</taxon>
        <taxon>Ajellomycetaceae</taxon>
        <taxon>Helicocarpus</taxon>
    </lineage>
</organism>
<accession>A0A2B7Y3N5</accession>
<evidence type="ECO:0000313" key="2">
    <source>
        <dbReference type="Proteomes" id="UP000223968"/>
    </source>
</evidence>